<dbReference type="eggNOG" id="ENOG5032ZS5">
    <property type="taxonomic scope" value="Bacteria"/>
</dbReference>
<dbReference type="OrthoDB" id="5354816at2"/>
<evidence type="ECO:0000313" key="1">
    <source>
        <dbReference type="EMBL" id="CCA55298.1"/>
    </source>
</evidence>
<protein>
    <recommendedName>
        <fullName evidence="3">DUF1877 domain-containing protein</fullName>
    </recommendedName>
</protein>
<dbReference type="Gene3D" id="3.40.1760.10">
    <property type="entry name" value="YfbM-like super family"/>
    <property type="match status" value="1"/>
</dbReference>
<proteinExistence type="predicted"/>
<dbReference type="Proteomes" id="UP000006854">
    <property type="component" value="Chromosome"/>
</dbReference>
<evidence type="ECO:0000313" key="2">
    <source>
        <dbReference type="Proteomes" id="UP000006854"/>
    </source>
</evidence>
<gene>
    <name evidence="1" type="ordered locus">SVEN_2011</name>
</gene>
<dbReference type="Pfam" id="PF08974">
    <property type="entry name" value="DUF1877"/>
    <property type="match status" value="1"/>
</dbReference>
<dbReference type="SUPFAM" id="SSF111069">
    <property type="entry name" value="Hypothetical protein yfbM"/>
    <property type="match status" value="1"/>
</dbReference>
<accession>F2RKQ9</accession>
<sequence length="167" mass="19018">MSMIGEYARLTPAELDRAVRDPDWVQEFVNELIEAELDEKPDVPQARCHDVDKAWHALDFLLRRITFPVDIIHGEKDLPQAEDWGYGPPRYLTPERVRVAAEALAITPHHALTEDVSPADLAEADIYPNVIWERGESLDYVTGHYQELVPFFQAAARAGDAMLIWLD</sequence>
<dbReference type="PATRIC" id="fig|953739.5.peg.4167"/>
<name>F2RKQ9_STRVP</name>
<organism evidence="1 2">
    <name type="scientific">Streptomyces venezuelae (strain ATCC 10712 / CBS 650.69 / DSM 40230 / JCM 4526 / NBRC 13096 / PD 04745)</name>
    <dbReference type="NCBI Taxonomy" id="953739"/>
    <lineage>
        <taxon>Bacteria</taxon>
        <taxon>Bacillati</taxon>
        <taxon>Actinomycetota</taxon>
        <taxon>Actinomycetes</taxon>
        <taxon>Kitasatosporales</taxon>
        <taxon>Streptomycetaceae</taxon>
        <taxon>Streptomyces</taxon>
    </lineage>
</organism>
<dbReference type="AlphaFoldDB" id="F2RKQ9"/>
<dbReference type="KEGG" id="sve:SVEN_2011"/>
<reference evidence="1 2" key="1">
    <citation type="journal article" date="2011" name="BMC Genomics">
        <title>Genome-wide analysis of the role of GlnR in Streptomyces venezuelae provides new insights into global nitrogen regulation in actinomycetes.</title>
        <authorList>
            <person name="Pullan S.T."/>
            <person name="Bibb M.J."/>
            <person name="Merrick M."/>
        </authorList>
    </citation>
    <scope>NUCLEOTIDE SEQUENCE [LARGE SCALE GENOMIC DNA]</scope>
    <source>
        <strain evidence="2">ATCC 10712 / CBS 650.69 / DSM 40230 / JCM 4526 / NBRC 13096 / PD 04745</strain>
    </source>
</reference>
<keyword evidence="2" id="KW-1185">Reference proteome</keyword>
<dbReference type="GeneID" id="51862586"/>
<dbReference type="EMBL" id="FR845719">
    <property type="protein sequence ID" value="CCA55298.1"/>
    <property type="molecule type" value="Genomic_DNA"/>
</dbReference>
<dbReference type="HOGENOM" id="CLU_110577_0_1_11"/>
<evidence type="ECO:0008006" key="3">
    <source>
        <dbReference type="Google" id="ProtNLM"/>
    </source>
</evidence>
<dbReference type="STRING" id="953739.SVEN_2011"/>
<dbReference type="InterPro" id="IPR035944">
    <property type="entry name" value="YfbM-like_sf"/>
</dbReference>
<dbReference type="InterPro" id="IPR015068">
    <property type="entry name" value="DUF1877"/>
</dbReference>
<dbReference type="RefSeq" id="WP_015033216.1">
    <property type="nucleotide sequence ID" value="NC_018750.1"/>
</dbReference>